<dbReference type="GO" id="GO:0006879">
    <property type="term" value="P:intracellular iron ion homeostasis"/>
    <property type="evidence" value="ECO:0007669"/>
    <property type="project" value="TreeGrafter"/>
</dbReference>
<dbReference type="InterPro" id="IPR000778">
    <property type="entry name" value="Cyt_b245_heavy_chain"/>
</dbReference>
<evidence type="ECO:0000256" key="7">
    <source>
        <dbReference type="ARBA" id="ARBA00023002"/>
    </source>
</evidence>
<evidence type="ECO:0000256" key="11">
    <source>
        <dbReference type="SAM" id="Phobius"/>
    </source>
</evidence>
<keyword evidence="14" id="KW-1185">Reference proteome</keyword>
<dbReference type="InterPro" id="IPR013112">
    <property type="entry name" value="FAD-bd_8"/>
</dbReference>
<dbReference type="InterPro" id="IPR013130">
    <property type="entry name" value="Fe3_Rdtase_TM_dom"/>
</dbReference>
<dbReference type="GO" id="GO:0006826">
    <property type="term" value="P:iron ion transport"/>
    <property type="evidence" value="ECO:0007669"/>
    <property type="project" value="TreeGrafter"/>
</dbReference>
<dbReference type="RefSeq" id="XP_018994607.1">
    <property type="nucleotide sequence ID" value="XM_019137581.1"/>
</dbReference>
<dbReference type="Pfam" id="PF01794">
    <property type="entry name" value="Ferric_reduct"/>
    <property type="match status" value="1"/>
</dbReference>
<feature type="transmembrane region" description="Helical" evidence="11">
    <location>
        <begin position="243"/>
        <end position="260"/>
    </location>
</feature>
<dbReference type="PROSITE" id="PS51384">
    <property type="entry name" value="FAD_FR"/>
    <property type="match status" value="1"/>
</dbReference>
<evidence type="ECO:0000259" key="12">
    <source>
        <dbReference type="PROSITE" id="PS51384"/>
    </source>
</evidence>
<dbReference type="SUPFAM" id="SSF52343">
    <property type="entry name" value="Ferredoxin reductase-like, C-terminal NADP-linked domain"/>
    <property type="match status" value="1"/>
</dbReference>
<feature type="transmembrane region" description="Helical" evidence="11">
    <location>
        <begin position="129"/>
        <end position="155"/>
    </location>
</feature>
<dbReference type="PANTHER" id="PTHR32361:SF9">
    <property type="entry name" value="FERRIC REDUCTASE TRANSMEMBRANE COMPONENT 3-RELATED"/>
    <property type="match status" value="1"/>
</dbReference>
<dbReference type="SFLD" id="SFLDS00052">
    <property type="entry name" value="Ferric_Reductase_Domain"/>
    <property type="match status" value="1"/>
</dbReference>
<evidence type="ECO:0000256" key="9">
    <source>
        <dbReference type="ARBA" id="ARBA00023136"/>
    </source>
</evidence>
<dbReference type="GO" id="GO:0015677">
    <property type="term" value="P:copper ion import"/>
    <property type="evidence" value="ECO:0007669"/>
    <property type="project" value="TreeGrafter"/>
</dbReference>
<dbReference type="Gene3D" id="3.40.50.80">
    <property type="entry name" value="Nucleotide-binding domain of ferredoxin-NADP reductase (FNR) module"/>
    <property type="match status" value="1"/>
</dbReference>
<protein>
    <recommendedName>
        <fullName evidence="12">FAD-binding FR-type domain-containing protein</fullName>
    </recommendedName>
</protein>
<keyword evidence="10" id="KW-0325">Glycoprotein</keyword>
<feature type="transmembrane region" description="Helical" evidence="11">
    <location>
        <begin position="205"/>
        <end position="223"/>
    </location>
</feature>
<organism evidence="13 14">
    <name type="scientific">Cryptococcus amylolentus CBS 6039</name>
    <dbReference type="NCBI Taxonomy" id="1295533"/>
    <lineage>
        <taxon>Eukaryota</taxon>
        <taxon>Fungi</taxon>
        <taxon>Dikarya</taxon>
        <taxon>Basidiomycota</taxon>
        <taxon>Agaricomycotina</taxon>
        <taxon>Tremellomycetes</taxon>
        <taxon>Tremellales</taxon>
        <taxon>Cryptococcaceae</taxon>
        <taxon>Cryptococcus</taxon>
    </lineage>
</organism>
<feature type="transmembrane region" description="Helical" evidence="11">
    <location>
        <begin position="167"/>
        <end position="185"/>
    </location>
</feature>
<feature type="transmembrane region" description="Helical" evidence="11">
    <location>
        <begin position="267"/>
        <end position="287"/>
    </location>
</feature>
<gene>
    <name evidence="13" type="ORF">L202_03671</name>
</gene>
<keyword evidence="3" id="KW-0813">Transport</keyword>
<dbReference type="CDD" id="cd06186">
    <property type="entry name" value="NOX_Duox_like_FAD_NADP"/>
    <property type="match status" value="1"/>
</dbReference>
<keyword evidence="5" id="KW-0249">Electron transport</keyword>
<dbReference type="InterPro" id="IPR051410">
    <property type="entry name" value="Ferric/Cupric_Reductase"/>
</dbReference>
<evidence type="ECO:0000256" key="2">
    <source>
        <dbReference type="ARBA" id="ARBA00006278"/>
    </source>
</evidence>
<dbReference type="Pfam" id="PF08022">
    <property type="entry name" value="FAD_binding_8"/>
    <property type="match status" value="1"/>
</dbReference>
<keyword evidence="6 11" id="KW-1133">Transmembrane helix</keyword>
<dbReference type="STRING" id="1295533.A0A1E3HTT0"/>
<evidence type="ECO:0000256" key="4">
    <source>
        <dbReference type="ARBA" id="ARBA00022692"/>
    </source>
</evidence>
<reference evidence="13 14" key="1">
    <citation type="submission" date="2016-06" db="EMBL/GenBank/DDBJ databases">
        <title>Evolution of pathogenesis and genome organization in the Tremellales.</title>
        <authorList>
            <person name="Cuomo C."/>
            <person name="Litvintseva A."/>
            <person name="Heitman J."/>
            <person name="Chen Y."/>
            <person name="Sun S."/>
            <person name="Springer D."/>
            <person name="Dromer F."/>
            <person name="Young S."/>
            <person name="Zeng Q."/>
            <person name="Chapman S."/>
            <person name="Gujja S."/>
            <person name="Saif S."/>
            <person name="Birren B."/>
        </authorList>
    </citation>
    <scope>NUCLEOTIDE SEQUENCE [LARGE SCALE GENOMIC DNA]</scope>
    <source>
        <strain evidence="13 14">CBS 6039</strain>
    </source>
</reference>
<evidence type="ECO:0000313" key="14">
    <source>
        <dbReference type="Proteomes" id="UP000094065"/>
    </source>
</evidence>
<comment type="similarity">
    <text evidence="2">Belongs to the ferric reductase (FRE) family.</text>
</comment>
<comment type="subcellular location">
    <subcellularLocation>
        <location evidence="1">Membrane</location>
        <topology evidence="1">Multi-pass membrane protein</topology>
    </subcellularLocation>
</comment>
<dbReference type="PANTHER" id="PTHR32361">
    <property type="entry name" value="FERRIC/CUPRIC REDUCTASE TRANSMEMBRANE COMPONENT"/>
    <property type="match status" value="1"/>
</dbReference>
<dbReference type="OrthoDB" id="3944240at2759"/>
<evidence type="ECO:0000256" key="10">
    <source>
        <dbReference type="ARBA" id="ARBA00023180"/>
    </source>
</evidence>
<dbReference type="GO" id="GO:0005886">
    <property type="term" value="C:plasma membrane"/>
    <property type="evidence" value="ECO:0007669"/>
    <property type="project" value="TreeGrafter"/>
</dbReference>
<keyword evidence="8" id="KW-0406">Ion transport</keyword>
<evidence type="ECO:0000256" key="5">
    <source>
        <dbReference type="ARBA" id="ARBA00022982"/>
    </source>
</evidence>
<evidence type="ECO:0000256" key="1">
    <source>
        <dbReference type="ARBA" id="ARBA00004141"/>
    </source>
</evidence>
<dbReference type="InterPro" id="IPR013121">
    <property type="entry name" value="Fe_red_NAD-bd_6"/>
</dbReference>
<dbReference type="GeneID" id="30154980"/>
<keyword evidence="7" id="KW-0560">Oxidoreductase</keyword>
<dbReference type="GO" id="GO:0000293">
    <property type="term" value="F:ferric-chelate reductase activity"/>
    <property type="evidence" value="ECO:0007669"/>
    <property type="project" value="UniProtKB-ARBA"/>
</dbReference>
<feature type="transmembrane region" description="Helical" evidence="11">
    <location>
        <begin position="31"/>
        <end position="50"/>
    </location>
</feature>
<keyword evidence="9 11" id="KW-0472">Membrane</keyword>
<dbReference type="EMBL" id="AWGJ01000005">
    <property type="protein sequence ID" value="ODN79760.1"/>
    <property type="molecule type" value="Genomic_DNA"/>
</dbReference>
<sequence>MSNTKRFIPIPSQYAIYNSYDVDPKWQIKFTIIWTSILAFSFLLSLPYVVHHLRIGRLYSGWAIQECLDPPERDPAPAEPSKARSNQQTFHGRVYKGIGAMVQSATLLTLPMPNISFWKTHVSDCCRRAYFTLSVWQTALVGGYMGAVVACFVVGAQLTQNPNRPGFLALAQLPVILLLSLKSPVPLPIFLPSLSYEHYNFLHRWAGRTLFLSVSVHGGMWINQFVTTNQYDQLSAAKSKRGMLAYGMMGMVVLTSLKPVRRMCYQLFWMAHVLFFVGFFAAISYHTPYSRPWIWPCVSIYAYDLCVRMLRYRIKDATLVPIDNTLTMIHIPDCDAGWLPTQHILIRVLSGSGVFESHPFTITNAPATAFSAAPRGIILYAKVAGDWTRKLHNLASDTTREVGDEKECMLQQQPGQGDGLQGIDHPGRKVQIVIDGPYGGLKMDLGQYEHVLLVGGGSGITFILGSVEEALRVREQGRGPVKVDVAWVVKELSAIEALSPTLLHLHALAQRLGLELTYNLYLTDPPHPLPPSPAVLPSTTTLSPYRPEVAQLVRESLPLPMPLRGGSSLEVGATDEEEHLGGHGGVGKGHGDGLAVIACGPTNLVSEASNSIAGLSIAERVRCGGIGFHGECYAL</sequence>
<accession>A0A1E3HTT0</accession>
<dbReference type="InterPro" id="IPR017927">
    <property type="entry name" value="FAD-bd_FR_type"/>
</dbReference>
<dbReference type="Pfam" id="PF08030">
    <property type="entry name" value="NAD_binding_6"/>
    <property type="match status" value="1"/>
</dbReference>
<evidence type="ECO:0000256" key="8">
    <source>
        <dbReference type="ARBA" id="ARBA00023065"/>
    </source>
</evidence>
<comment type="caution">
    <text evidence="13">The sequence shown here is derived from an EMBL/GenBank/DDBJ whole genome shotgun (WGS) entry which is preliminary data.</text>
</comment>
<dbReference type="AlphaFoldDB" id="A0A1E3HTT0"/>
<proteinExistence type="inferred from homology"/>
<feature type="domain" description="FAD-binding FR-type" evidence="12">
    <location>
        <begin position="307"/>
        <end position="444"/>
    </location>
</feature>
<dbReference type="InterPro" id="IPR039261">
    <property type="entry name" value="FNR_nucleotide-bd"/>
</dbReference>
<evidence type="ECO:0000256" key="3">
    <source>
        <dbReference type="ARBA" id="ARBA00022448"/>
    </source>
</evidence>
<keyword evidence="4 11" id="KW-0812">Transmembrane</keyword>
<name>A0A1E3HTT0_9TREE</name>
<dbReference type="Proteomes" id="UP000094065">
    <property type="component" value="Unassembled WGS sequence"/>
</dbReference>
<dbReference type="PRINTS" id="PR00466">
    <property type="entry name" value="GP91PHOX"/>
</dbReference>
<evidence type="ECO:0000313" key="13">
    <source>
        <dbReference type="EMBL" id="ODN79760.1"/>
    </source>
</evidence>
<dbReference type="SFLD" id="SFLDG01168">
    <property type="entry name" value="Ferric_reductase_subgroup_(FRE"/>
    <property type="match status" value="1"/>
</dbReference>
<evidence type="ECO:0000256" key="6">
    <source>
        <dbReference type="ARBA" id="ARBA00022989"/>
    </source>
</evidence>